<feature type="compositionally biased region" description="Basic and acidic residues" evidence="1">
    <location>
        <begin position="85"/>
        <end position="94"/>
    </location>
</feature>
<sequence>AFEVPSSRCVVLRPVQRAGRPPRRRSAAAEPDAVRRQLEGRDRAAHARGRARRRRDDPRDHPAGQQHLRHAVRPGGHLRPGLGARRRDGHDGRGGRPRPPLRGDVAPAGDDRAGRGAPALRRADRCGDAHPGVDEVARRVLDRDQPSRERGRQVLPPHPGQPLQRRARGPRGAEAQGRRRIPRGGDRRVREGRQHRGADRGQGVL</sequence>
<feature type="non-terminal residue" evidence="2">
    <location>
        <position position="1"/>
    </location>
</feature>
<name>A0A6J4PG47_9ACTN</name>
<feature type="compositionally biased region" description="Basic and acidic residues" evidence="1">
    <location>
        <begin position="32"/>
        <end position="45"/>
    </location>
</feature>
<feature type="non-terminal residue" evidence="2">
    <location>
        <position position="205"/>
    </location>
</feature>
<evidence type="ECO:0000256" key="1">
    <source>
        <dbReference type="SAM" id="MobiDB-lite"/>
    </source>
</evidence>
<dbReference type="AlphaFoldDB" id="A0A6J4PG47"/>
<accession>A0A6J4PG47</accession>
<reference evidence="2" key="1">
    <citation type="submission" date="2020-02" db="EMBL/GenBank/DDBJ databases">
        <authorList>
            <person name="Meier V. D."/>
        </authorList>
    </citation>
    <scope>NUCLEOTIDE SEQUENCE</scope>
    <source>
        <strain evidence="2">AVDCRST_MAG60</strain>
    </source>
</reference>
<proteinExistence type="predicted"/>
<evidence type="ECO:0000313" key="2">
    <source>
        <dbReference type="EMBL" id="CAA9409055.1"/>
    </source>
</evidence>
<feature type="region of interest" description="Disordered" evidence="1">
    <location>
        <begin position="14"/>
        <end position="205"/>
    </location>
</feature>
<feature type="compositionally biased region" description="Basic and acidic residues" evidence="1">
    <location>
        <begin position="183"/>
        <end position="199"/>
    </location>
</feature>
<feature type="compositionally biased region" description="Basic and acidic residues" evidence="1">
    <location>
        <begin position="121"/>
        <end position="152"/>
    </location>
</feature>
<dbReference type="EMBL" id="CADCUN010000276">
    <property type="protein sequence ID" value="CAA9409055.1"/>
    <property type="molecule type" value="Genomic_DNA"/>
</dbReference>
<gene>
    <name evidence="2" type="ORF">AVDCRST_MAG60-2554</name>
</gene>
<protein>
    <submittedName>
        <fullName evidence="2">Phosphate transport regulator (Distant homolog of PhoU)</fullName>
    </submittedName>
</protein>
<organism evidence="2">
    <name type="scientific">uncultured Nocardioides sp</name>
    <dbReference type="NCBI Taxonomy" id="198441"/>
    <lineage>
        <taxon>Bacteria</taxon>
        <taxon>Bacillati</taxon>
        <taxon>Actinomycetota</taxon>
        <taxon>Actinomycetes</taxon>
        <taxon>Propionibacteriales</taxon>
        <taxon>Nocardioidaceae</taxon>
        <taxon>Nocardioides</taxon>
        <taxon>environmental samples</taxon>
    </lineage>
</organism>